<dbReference type="GO" id="GO:0032259">
    <property type="term" value="P:methylation"/>
    <property type="evidence" value="ECO:0007669"/>
    <property type="project" value="UniProtKB-KW"/>
</dbReference>
<keyword evidence="8" id="KW-1185">Reference proteome</keyword>
<gene>
    <name evidence="7" type="ORF">AKO1_004503</name>
</gene>
<sequence length="304" mass="33973">MLKDIVIVTLVCIIILLMGDKIFQPPQEFNDRLSVIPESCTTIDNNMYNEKFFVEGWWDLSSKSITSGLHALNPVRRDYFQNLIREHVNGSNLNIVDIGCGGGILTEALAIINPSSNITGLDQSSNSIQTAADHAKQSNVNNIHYAVSSAYSIPLPDSFADVVVMSDVLEHLHDLTLAMSEVSRILKPGGIFLYDTINRNRFTVAFIIFTEHIIKIIPRGAHDWRLFITPDEMIKLSNKVGLSSCPPSEMRGMSPRLSLKSLENIFMSILSGNNPCNYIISDIYENGFLFGNYLGYSLKNKVRL</sequence>
<name>A0AAW2YH15_9EUKA</name>
<evidence type="ECO:0000259" key="6">
    <source>
        <dbReference type="Pfam" id="PF08241"/>
    </source>
</evidence>
<feature type="chain" id="PRO_5043351907" evidence="5">
    <location>
        <begin position="20"/>
        <end position="304"/>
    </location>
</feature>
<dbReference type="Pfam" id="PF08241">
    <property type="entry name" value="Methyltransf_11"/>
    <property type="match status" value="1"/>
</dbReference>
<comment type="caution">
    <text evidence="7">The sequence shown here is derived from an EMBL/GenBank/DDBJ whole genome shotgun (WGS) entry which is preliminary data.</text>
</comment>
<dbReference type="GO" id="GO:0010420">
    <property type="term" value="F:polyprenyldihydroxybenzoate methyltransferase activity"/>
    <property type="evidence" value="ECO:0007669"/>
    <property type="project" value="InterPro"/>
</dbReference>
<accession>A0AAW2YH15</accession>
<reference evidence="7 8" key="1">
    <citation type="submission" date="2024-03" db="EMBL/GenBank/DDBJ databases">
        <title>The Acrasis kona genome and developmental transcriptomes reveal deep origins of eukaryotic multicellular pathways.</title>
        <authorList>
            <person name="Sheikh S."/>
            <person name="Fu C.-J."/>
            <person name="Brown M.W."/>
            <person name="Baldauf S.L."/>
        </authorList>
    </citation>
    <scope>NUCLEOTIDE SEQUENCE [LARGE SCALE GENOMIC DNA]</scope>
    <source>
        <strain evidence="7 8">ATCC MYA-3509</strain>
    </source>
</reference>
<evidence type="ECO:0000256" key="2">
    <source>
        <dbReference type="ARBA" id="ARBA00022679"/>
    </source>
</evidence>
<dbReference type="PANTHER" id="PTHR43464">
    <property type="entry name" value="METHYLTRANSFERASE"/>
    <property type="match status" value="1"/>
</dbReference>
<keyword evidence="4" id="KW-0949">S-adenosyl-L-methionine</keyword>
<dbReference type="InterPro" id="IPR013216">
    <property type="entry name" value="Methyltransf_11"/>
</dbReference>
<evidence type="ECO:0000256" key="1">
    <source>
        <dbReference type="ARBA" id="ARBA00022603"/>
    </source>
</evidence>
<dbReference type="CDD" id="cd02440">
    <property type="entry name" value="AdoMet_MTases"/>
    <property type="match status" value="1"/>
</dbReference>
<keyword evidence="7" id="KW-0830">Ubiquinone</keyword>
<keyword evidence="2" id="KW-0808">Transferase</keyword>
<evidence type="ECO:0000313" key="7">
    <source>
        <dbReference type="EMBL" id="KAL0476538.1"/>
    </source>
</evidence>
<evidence type="ECO:0000313" key="8">
    <source>
        <dbReference type="Proteomes" id="UP001431209"/>
    </source>
</evidence>
<feature type="signal peptide" evidence="5">
    <location>
        <begin position="1"/>
        <end position="19"/>
    </location>
</feature>
<dbReference type="GO" id="GO:0061542">
    <property type="term" value="F:3-demethylubiquinol 3-O-methyltransferase activity"/>
    <property type="evidence" value="ECO:0007669"/>
    <property type="project" value="InterPro"/>
</dbReference>
<keyword evidence="5" id="KW-0732">Signal</keyword>
<evidence type="ECO:0000256" key="3">
    <source>
        <dbReference type="ARBA" id="ARBA00022688"/>
    </source>
</evidence>
<feature type="domain" description="Methyltransferase type 11" evidence="6">
    <location>
        <begin position="96"/>
        <end position="193"/>
    </location>
</feature>
<dbReference type="PANTHER" id="PTHR43464:SF19">
    <property type="entry name" value="UBIQUINONE BIOSYNTHESIS O-METHYLTRANSFERASE, MITOCHONDRIAL"/>
    <property type="match status" value="1"/>
</dbReference>
<dbReference type="EMBL" id="JAOPGA020000055">
    <property type="protein sequence ID" value="KAL0476538.1"/>
    <property type="molecule type" value="Genomic_DNA"/>
</dbReference>
<evidence type="ECO:0000256" key="5">
    <source>
        <dbReference type="SAM" id="SignalP"/>
    </source>
</evidence>
<dbReference type="NCBIfam" id="TIGR01983">
    <property type="entry name" value="UbiG"/>
    <property type="match status" value="1"/>
</dbReference>
<proteinExistence type="predicted"/>
<dbReference type="Proteomes" id="UP001431209">
    <property type="component" value="Unassembled WGS sequence"/>
</dbReference>
<protein>
    <submittedName>
        <fullName evidence="7">Ubiquinone biosynthesis O-methyltransferase</fullName>
    </submittedName>
</protein>
<dbReference type="InterPro" id="IPR010233">
    <property type="entry name" value="UbiG_MeTrfase"/>
</dbReference>
<dbReference type="SUPFAM" id="SSF53335">
    <property type="entry name" value="S-adenosyl-L-methionine-dependent methyltransferases"/>
    <property type="match status" value="1"/>
</dbReference>
<keyword evidence="3" id="KW-0831">Ubiquinone biosynthesis</keyword>
<organism evidence="7 8">
    <name type="scientific">Acrasis kona</name>
    <dbReference type="NCBI Taxonomy" id="1008807"/>
    <lineage>
        <taxon>Eukaryota</taxon>
        <taxon>Discoba</taxon>
        <taxon>Heterolobosea</taxon>
        <taxon>Tetramitia</taxon>
        <taxon>Eutetramitia</taxon>
        <taxon>Acrasidae</taxon>
        <taxon>Acrasis</taxon>
    </lineage>
</organism>
<keyword evidence="1" id="KW-0489">Methyltransferase</keyword>
<dbReference type="Gene3D" id="3.40.50.150">
    <property type="entry name" value="Vaccinia Virus protein VP39"/>
    <property type="match status" value="1"/>
</dbReference>
<evidence type="ECO:0000256" key="4">
    <source>
        <dbReference type="ARBA" id="ARBA00022691"/>
    </source>
</evidence>
<dbReference type="InterPro" id="IPR029063">
    <property type="entry name" value="SAM-dependent_MTases_sf"/>
</dbReference>
<dbReference type="AlphaFoldDB" id="A0AAW2YH15"/>